<reference evidence="6" key="1">
    <citation type="submission" date="2022-07" db="EMBL/GenBank/DDBJ databases">
        <title>Fungi with potential for degradation of polypropylene.</title>
        <authorList>
            <person name="Gostincar C."/>
        </authorList>
    </citation>
    <scope>NUCLEOTIDE SEQUENCE</scope>
    <source>
        <strain evidence="6">EXF-13287</strain>
    </source>
</reference>
<organism evidence="6 7">
    <name type="scientific">Coniochaeta hoffmannii</name>
    <dbReference type="NCBI Taxonomy" id="91930"/>
    <lineage>
        <taxon>Eukaryota</taxon>
        <taxon>Fungi</taxon>
        <taxon>Dikarya</taxon>
        <taxon>Ascomycota</taxon>
        <taxon>Pezizomycotina</taxon>
        <taxon>Sordariomycetes</taxon>
        <taxon>Sordariomycetidae</taxon>
        <taxon>Coniochaetales</taxon>
        <taxon>Coniochaetaceae</taxon>
        <taxon>Coniochaeta</taxon>
    </lineage>
</organism>
<dbReference type="SUPFAM" id="SSF51905">
    <property type="entry name" value="FAD/NAD(P)-binding domain"/>
    <property type="match status" value="1"/>
</dbReference>
<dbReference type="Gene3D" id="3.50.50.60">
    <property type="entry name" value="FAD/NAD(P)-binding domain"/>
    <property type="match status" value="1"/>
</dbReference>
<dbReference type="Gene3D" id="2.102.10.10">
    <property type="entry name" value="Rieske [2Fe-2S] iron-sulphur domain"/>
    <property type="match status" value="1"/>
</dbReference>
<evidence type="ECO:0000256" key="3">
    <source>
        <dbReference type="ARBA" id="ARBA00023004"/>
    </source>
</evidence>
<dbReference type="Pfam" id="PF00355">
    <property type="entry name" value="Rieske"/>
    <property type="match status" value="1"/>
</dbReference>
<dbReference type="InterPro" id="IPR017941">
    <property type="entry name" value="Rieske_2Fe-2S"/>
</dbReference>
<dbReference type="FunFam" id="2.102.10.10:FF:000014">
    <property type="entry name" value="Oxidoreductase, FAD dependent"/>
    <property type="match status" value="1"/>
</dbReference>
<sequence length="550" mass="60829">MATETDPKHFMHTTGATDPVWVHKVPYSDYPTFPELHEDIETDVCVIGSGIAGISAAYELVARGREVVMLESRDVLSGNTSRTSGHLTNDLDDGFVEIAKKHGESGAKIAAESQAWGRDRIGEIAKELGIQCEYRHLPAYELSQYKKDDPKHAEEVKSIKQEAEMQAKIGMETRYEDGLTVPGWTGALDQRDGAIVGNQATFHPTQYCVGVLKWLKQQPKFRCFTHTRVVDIKEKGIEVLGLGHKTVEIQTETGHTVKSEYAVEATCVPLQKLSIIGEMSYTRSYCIAIRVPKGSVQDCLIYDQAEAYKYVRLTEADDKDDYMVVGGCDHEVGHEETAGRFEELEQWTRERFPQATTVDYKWSGQVYDPVDFMQFIGRNPGMNKVYIVTGDSGDGLTNAALAGGMIADEIEGKENPWASLYSPNRLASIVKSLPSMISHDLEINTHYKRFAQSDIQDIEDLAPGCGGVLNKDPTNPVAVYKDENGKIQKVSALCPHMKGVVCWNQTEKSWDCPVHGSRFSKDGICVDGPAKKNLAPVDEAGHAAHKAAAR</sequence>
<dbReference type="Proteomes" id="UP001174691">
    <property type="component" value="Unassembled WGS sequence"/>
</dbReference>
<dbReference type="EMBL" id="JANBVN010000080">
    <property type="protein sequence ID" value="KAJ9149534.1"/>
    <property type="molecule type" value="Genomic_DNA"/>
</dbReference>
<evidence type="ECO:0000313" key="7">
    <source>
        <dbReference type="Proteomes" id="UP001174691"/>
    </source>
</evidence>
<evidence type="ECO:0000256" key="4">
    <source>
        <dbReference type="ARBA" id="ARBA00023014"/>
    </source>
</evidence>
<dbReference type="AlphaFoldDB" id="A0AA38VKR8"/>
<evidence type="ECO:0000256" key="1">
    <source>
        <dbReference type="ARBA" id="ARBA00022714"/>
    </source>
</evidence>
<dbReference type="GO" id="GO:0051537">
    <property type="term" value="F:2 iron, 2 sulfur cluster binding"/>
    <property type="evidence" value="ECO:0007669"/>
    <property type="project" value="UniProtKB-KW"/>
</dbReference>
<keyword evidence="3" id="KW-0408">Iron</keyword>
<dbReference type="GO" id="GO:0046872">
    <property type="term" value="F:metal ion binding"/>
    <property type="evidence" value="ECO:0007669"/>
    <property type="project" value="UniProtKB-KW"/>
</dbReference>
<proteinExistence type="predicted"/>
<gene>
    <name evidence="6" type="ORF">NKR19_g5690</name>
</gene>
<keyword evidence="4" id="KW-0411">Iron-sulfur</keyword>
<keyword evidence="7" id="KW-1185">Reference proteome</keyword>
<dbReference type="PROSITE" id="PS51296">
    <property type="entry name" value="RIESKE"/>
    <property type="match status" value="1"/>
</dbReference>
<dbReference type="SUPFAM" id="SSF50022">
    <property type="entry name" value="ISP domain"/>
    <property type="match status" value="1"/>
</dbReference>
<dbReference type="PANTHER" id="PTHR13847:SF281">
    <property type="entry name" value="FAD DEPENDENT OXIDOREDUCTASE DOMAIN-CONTAINING PROTEIN"/>
    <property type="match status" value="1"/>
</dbReference>
<dbReference type="CDD" id="cd03477">
    <property type="entry name" value="Rieske_YhfW_C"/>
    <property type="match status" value="1"/>
</dbReference>
<dbReference type="InterPro" id="IPR036922">
    <property type="entry name" value="Rieske_2Fe-2S_sf"/>
</dbReference>
<dbReference type="InterPro" id="IPR006076">
    <property type="entry name" value="FAD-dep_OxRdtase"/>
</dbReference>
<name>A0AA38VKR8_9PEZI</name>
<dbReference type="InterPro" id="IPR038010">
    <property type="entry name" value="YhfW_C"/>
</dbReference>
<dbReference type="PANTHER" id="PTHR13847">
    <property type="entry name" value="SARCOSINE DEHYDROGENASE-RELATED"/>
    <property type="match status" value="1"/>
</dbReference>
<protein>
    <submittedName>
        <fullName evidence="6">DAO-domain-containing protein</fullName>
    </submittedName>
</protein>
<keyword evidence="2" id="KW-0479">Metal-binding</keyword>
<dbReference type="InterPro" id="IPR036188">
    <property type="entry name" value="FAD/NAD-bd_sf"/>
</dbReference>
<dbReference type="Gene3D" id="3.30.9.10">
    <property type="entry name" value="D-Amino Acid Oxidase, subunit A, domain 2"/>
    <property type="match status" value="1"/>
</dbReference>
<dbReference type="GO" id="GO:0005737">
    <property type="term" value="C:cytoplasm"/>
    <property type="evidence" value="ECO:0007669"/>
    <property type="project" value="TreeGrafter"/>
</dbReference>
<evidence type="ECO:0000256" key="2">
    <source>
        <dbReference type="ARBA" id="ARBA00022723"/>
    </source>
</evidence>
<evidence type="ECO:0000259" key="5">
    <source>
        <dbReference type="PROSITE" id="PS51296"/>
    </source>
</evidence>
<comment type="caution">
    <text evidence="6">The sequence shown here is derived from an EMBL/GenBank/DDBJ whole genome shotgun (WGS) entry which is preliminary data.</text>
</comment>
<accession>A0AA38VKR8</accession>
<evidence type="ECO:0000313" key="6">
    <source>
        <dbReference type="EMBL" id="KAJ9149534.1"/>
    </source>
</evidence>
<dbReference type="Pfam" id="PF01266">
    <property type="entry name" value="DAO"/>
    <property type="match status" value="1"/>
</dbReference>
<feature type="domain" description="Rieske" evidence="5">
    <location>
        <begin position="453"/>
        <end position="537"/>
    </location>
</feature>
<keyword evidence="1" id="KW-0001">2Fe-2S</keyword>